<evidence type="ECO:0000256" key="1">
    <source>
        <dbReference type="ARBA" id="ARBA00000085"/>
    </source>
</evidence>
<keyword evidence="5 11" id="KW-0597">Phosphoprotein</keyword>
<dbReference type="Gene3D" id="3.30.565.10">
    <property type="entry name" value="Histidine kinase-like ATPase, C-terminal domain"/>
    <property type="match status" value="1"/>
</dbReference>
<comment type="similarity">
    <text evidence="3">Belongs to the sodium:solute symporter (SSF) (TC 2.A.21) family.</text>
</comment>
<evidence type="ECO:0000256" key="2">
    <source>
        <dbReference type="ARBA" id="ARBA00004141"/>
    </source>
</evidence>
<dbReference type="Gene3D" id="3.40.50.2300">
    <property type="match status" value="1"/>
</dbReference>
<dbReference type="CDD" id="cd10322">
    <property type="entry name" value="SLC5sbd"/>
    <property type="match status" value="1"/>
</dbReference>
<dbReference type="PRINTS" id="PR00344">
    <property type="entry name" value="BCTRLSENSOR"/>
</dbReference>
<dbReference type="Pfam" id="PF00512">
    <property type="entry name" value="HisKA"/>
    <property type="match status" value="1"/>
</dbReference>
<dbReference type="SMART" id="SM00448">
    <property type="entry name" value="REC"/>
    <property type="match status" value="1"/>
</dbReference>
<dbReference type="InterPro" id="IPR001789">
    <property type="entry name" value="Sig_transdc_resp-reg_receiver"/>
</dbReference>
<dbReference type="InterPro" id="IPR011006">
    <property type="entry name" value="CheY-like_superfamily"/>
</dbReference>
<dbReference type="SMART" id="SM00387">
    <property type="entry name" value="HATPase_c"/>
    <property type="match status" value="1"/>
</dbReference>
<evidence type="ECO:0000313" key="17">
    <source>
        <dbReference type="Proteomes" id="UP000292639"/>
    </source>
</evidence>
<dbReference type="InterPro" id="IPR036097">
    <property type="entry name" value="HisK_dim/P_sf"/>
</dbReference>
<dbReference type="PANTHER" id="PTHR43047:SF9">
    <property type="entry name" value="HISTIDINE KINASE"/>
    <property type="match status" value="1"/>
</dbReference>
<feature type="transmembrane region" description="Helical" evidence="13">
    <location>
        <begin position="115"/>
        <end position="134"/>
    </location>
</feature>
<comment type="caution">
    <text evidence="16">The sequence shown here is derived from an EMBL/GenBank/DDBJ whole genome shotgun (WGS) entry which is preliminary data.</text>
</comment>
<feature type="domain" description="Response regulatory" evidence="15">
    <location>
        <begin position="1036"/>
        <end position="1152"/>
    </location>
</feature>
<keyword evidence="12" id="KW-0175">Coiled coil</keyword>
<dbReference type="PROSITE" id="PS50110">
    <property type="entry name" value="RESPONSE_REGULATORY"/>
    <property type="match status" value="1"/>
</dbReference>
<evidence type="ECO:0000256" key="4">
    <source>
        <dbReference type="ARBA" id="ARBA00012438"/>
    </source>
</evidence>
<dbReference type="PROSITE" id="PS50109">
    <property type="entry name" value="HIS_KIN"/>
    <property type="match status" value="1"/>
</dbReference>
<evidence type="ECO:0000256" key="3">
    <source>
        <dbReference type="ARBA" id="ARBA00006434"/>
    </source>
</evidence>
<dbReference type="SUPFAM" id="SSF55874">
    <property type="entry name" value="ATPase domain of HSP90 chaperone/DNA topoisomerase II/histidine kinase"/>
    <property type="match status" value="1"/>
</dbReference>
<dbReference type="SUPFAM" id="SSF55785">
    <property type="entry name" value="PYP-like sensor domain (PAS domain)"/>
    <property type="match status" value="1"/>
</dbReference>
<evidence type="ECO:0000259" key="15">
    <source>
        <dbReference type="PROSITE" id="PS50110"/>
    </source>
</evidence>
<dbReference type="GO" id="GO:0022857">
    <property type="term" value="F:transmembrane transporter activity"/>
    <property type="evidence" value="ECO:0007669"/>
    <property type="project" value="InterPro"/>
</dbReference>
<dbReference type="RefSeq" id="WP_131184261.1">
    <property type="nucleotide sequence ID" value="NZ_QJUO01000011.1"/>
</dbReference>
<feature type="transmembrane region" description="Helical" evidence="13">
    <location>
        <begin position="6"/>
        <end position="27"/>
    </location>
</feature>
<dbReference type="Proteomes" id="UP000292639">
    <property type="component" value="Unassembled WGS sequence"/>
</dbReference>
<keyword evidence="7 13" id="KW-0812">Transmembrane</keyword>
<dbReference type="InterPro" id="IPR038377">
    <property type="entry name" value="Na/Glc_symporter_sf"/>
</dbReference>
<reference evidence="16 17" key="1">
    <citation type="submission" date="2018-06" db="EMBL/GenBank/DDBJ databases">
        <title>Three novel Pseudomonas species isolated from symptomatic oak.</title>
        <authorList>
            <person name="Bueno-Gonzalez V."/>
            <person name="Brady C."/>
        </authorList>
    </citation>
    <scope>NUCLEOTIDE SEQUENCE [LARGE SCALE GENOMIC DNA]</scope>
    <source>
        <strain evidence="16 17">P17C</strain>
    </source>
</reference>
<dbReference type="InterPro" id="IPR035965">
    <property type="entry name" value="PAS-like_dom_sf"/>
</dbReference>
<dbReference type="Pfam" id="PF12860">
    <property type="entry name" value="PAS_7"/>
    <property type="match status" value="1"/>
</dbReference>
<keyword evidence="6" id="KW-0808">Transferase</keyword>
<evidence type="ECO:0000256" key="12">
    <source>
        <dbReference type="SAM" id="Coils"/>
    </source>
</evidence>
<dbReference type="CDD" id="cd00082">
    <property type="entry name" value="HisKA"/>
    <property type="match status" value="1"/>
</dbReference>
<protein>
    <recommendedName>
        <fullName evidence="4">histidine kinase</fullName>
        <ecNumber evidence="4">2.7.13.3</ecNumber>
    </recommendedName>
</protein>
<dbReference type="AlphaFoldDB" id="A0A4Q9RAW7"/>
<feature type="transmembrane region" description="Helical" evidence="13">
    <location>
        <begin position="39"/>
        <end position="60"/>
    </location>
</feature>
<evidence type="ECO:0000256" key="6">
    <source>
        <dbReference type="ARBA" id="ARBA00022679"/>
    </source>
</evidence>
<feature type="modified residue" description="4-aspartylphosphate" evidence="11">
    <location>
        <position position="1086"/>
    </location>
</feature>
<evidence type="ECO:0000256" key="5">
    <source>
        <dbReference type="ARBA" id="ARBA00022553"/>
    </source>
</evidence>
<dbReference type="InterPro" id="IPR003594">
    <property type="entry name" value="HATPase_dom"/>
</dbReference>
<feature type="transmembrane region" description="Helical" evidence="13">
    <location>
        <begin position="282"/>
        <end position="306"/>
    </location>
</feature>
<dbReference type="SUPFAM" id="SSF47384">
    <property type="entry name" value="Homodimeric domain of signal transducing histidine kinase"/>
    <property type="match status" value="1"/>
</dbReference>
<dbReference type="Gene3D" id="1.10.287.130">
    <property type="match status" value="1"/>
</dbReference>
<dbReference type="NCBIfam" id="NF041832">
    <property type="entry name" value="near_NosP_CTERM"/>
    <property type="match status" value="1"/>
</dbReference>
<dbReference type="Gene3D" id="3.30.450.20">
    <property type="entry name" value="PAS domain"/>
    <property type="match status" value="1"/>
</dbReference>
<dbReference type="FunFam" id="1.10.287.130:FF:000063">
    <property type="entry name" value="Hybrid sensor histidine kinase/response regulator"/>
    <property type="match status" value="1"/>
</dbReference>
<dbReference type="FunFam" id="3.30.565.10:FF:000049">
    <property type="entry name" value="Two-component sensor histidine kinase"/>
    <property type="match status" value="1"/>
</dbReference>
<evidence type="ECO:0000256" key="10">
    <source>
        <dbReference type="ARBA" id="ARBA00023136"/>
    </source>
</evidence>
<gene>
    <name evidence="16" type="ORF">DNJ96_08475</name>
</gene>
<dbReference type="PANTHER" id="PTHR43047">
    <property type="entry name" value="TWO-COMPONENT HISTIDINE PROTEIN KINASE"/>
    <property type="match status" value="1"/>
</dbReference>
<feature type="transmembrane region" description="Helical" evidence="13">
    <location>
        <begin position="412"/>
        <end position="433"/>
    </location>
</feature>
<dbReference type="SUPFAM" id="SSF52172">
    <property type="entry name" value="CheY-like"/>
    <property type="match status" value="1"/>
</dbReference>
<feature type="transmembrane region" description="Helical" evidence="13">
    <location>
        <begin position="199"/>
        <end position="221"/>
    </location>
</feature>
<dbReference type="InterPro" id="IPR036890">
    <property type="entry name" value="HATPase_C_sf"/>
</dbReference>
<keyword evidence="8 16" id="KW-0418">Kinase</keyword>
<evidence type="ECO:0000259" key="14">
    <source>
        <dbReference type="PROSITE" id="PS50109"/>
    </source>
</evidence>
<feature type="transmembrane region" description="Helical" evidence="13">
    <location>
        <begin position="440"/>
        <end position="463"/>
    </location>
</feature>
<feature type="transmembrane region" description="Helical" evidence="13">
    <location>
        <begin position="326"/>
        <end position="355"/>
    </location>
</feature>
<evidence type="ECO:0000256" key="11">
    <source>
        <dbReference type="PROSITE-ProRule" id="PRU00169"/>
    </source>
</evidence>
<dbReference type="PROSITE" id="PS50283">
    <property type="entry name" value="NA_SOLUT_SYMP_3"/>
    <property type="match status" value="1"/>
</dbReference>
<dbReference type="Pfam" id="PF00072">
    <property type="entry name" value="Response_reg"/>
    <property type="match status" value="1"/>
</dbReference>
<dbReference type="InterPro" id="IPR003661">
    <property type="entry name" value="HisK_dim/P_dom"/>
</dbReference>
<dbReference type="SMART" id="SM00388">
    <property type="entry name" value="HisKA"/>
    <property type="match status" value="1"/>
</dbReference>
<dbReference type="InterPro" id="IPR005467">
    <property type="entry name" value="His_kinase_dom"/>
</dbReference>
<comment type="subcellular location">
    <subcellularLocation>
        <location evidence="2">Membrane</location>
        <topology evidence="2">Multi-pass membrane protein</topology>
    </subcellularLocation>
</comment>
<comment type="catalytic activity">
    <reaction evidence="1">
        <text>ATP + protein L-histidine = ADP + protein N-phospho-L-histidine.</text>
        <dbReference type="EC" id="2.7.13.3"/>
    </reaction>
</comment>
<dbReference type="Gene3D" id="1.20.1730.10">
    <property type="entry name" value="Sodium/glucose cotransporter"/>
    <property type="match status" value="1"/>
</dbReference>
<feature type="transmembrane region" description="Helical" evidence="13">
    <location>
        <begin position="241"/>
        <end position="261"/>
    </location>
</feature>
<feature type="transmembrane region" description="Helical" evidence="13">
    <location>
        <begin position="66"/>
        <end position="87"/>
    </location>
</feature>
<dbReference type="CDD" id="cd00075">
    <property type="entry name" value="HATPase"/>
    <property type="match status" value="1"/>
</dbReference>
<evidence type="ECO:0000256" key="13">
    <source>
        <dbReference type="SAM" id="Phobius"/>
    </source>
</evidence>
<keyword evidence="10 13" id="KW-0472">Membrane</keyword>
<dbReference type="GO" id="GO:0000155">
    <property type="term" value="F:phosphorelay sensor kinase activity"/>
    <property type="evidence" value="ECO:0007669"/>
    <property type="project" value="InterPro"/>
</dbReference>
<dbReference type="Pfam" id="PF02518">
    <property type="entry name" value="HATPase_c"/>
    <property type="match status" value="1"/>
</dbReference>
<dbReference type="EMBL" id="QJUP01000009">
    <property type="protein sequence ID" value="TBU97324.1"/>
    <property type="molecule type" value="Genomic_DNA"/>
</dbReference>
<proteinExistence type="inferred from homology"/>
<dbReference type="GO" id="GO:0009927">
    <property type="term" value="F:histidine phosphotransfer kinase activity"/>
    <property type="evidence" value="ECO:0007669"/>
    <property type="project" value="TreeGrafter"/>
</dbReference>
<evidence type="ECO:0000256" key="9">
    <source>
        <dbReference type="ARBA" id="ARBA00022989"/>
    </source>
</evidence>
<feature type="domain" description="Histidine kinase" evidence="14">
    <location>
        <begin position="799"/>
        <end position="1013"/>
    </location>
</feature>
<name>A0A4Q9RAW7_9GAMM</name>
<keyword evidence="9 13" id="KW-1133">Transmembrane helix</keyword>
<keyword evidence="17" id="KW-1185">Reference proteome</keyword>
<organism evidence="16 17">
    <name type="scientific">Stutzerimonas kirkiae</name>
    <dbReference type="NCBI Taxonomy" id="2211392"/>
    <lineage>
        <taxon>Bacteria</taxon>
        <taxon>Pseudomonadati</taxon>
        <taxon>Pseudomonadota</taxon>
        <taxon>Gammaproteobacteria</taxon>
        <taxon>Pseudomonadales</taxon>
        <taxon>Pseudomonadaceae</taxon>
        <taxon>Stutzerimonas</taxon>
    </lineage>
</organism>
<feature type="transmembrane region" description="Helical" evidence="13">
    <location>
        <begin position="376"/>
        <end position="400"/>
    </location>
</feature>
<evidence type="ECO:0000256" key="7">
    <source>
        <dbReference type="ARBA" id="ARBA00022692"/>
    </source>
</evidence>
<dbReference type="GO" id="GO:0005886">
    <property type="term" value="C:plasma membrane"/>
    <property type="evidence" value="ECO:0007669"/>
    <property type="project" value="TreeGrafter"/>
</dbReference>
<evidence type="ECO:0000313" key="16">
    <source>
        <dbReference type="EMBL" id="TBU97324.1"/>
    </source>
</evidence>
<accession>A0A4Q9RAW7</accession>
<feature type="coiled-coil region" evidence="12">
    <location>
        <begin position="744"/>
        <end position="792"/>
    </location>
</feature>
<dbReference type="CDD" id="cd00156">
    <property type="entry name" value="REC"/>
    <property type="match status" value="1"/>
</dbReference>
<evidence type="ECO:0000256" key="8">
    <source>
        <dbReference type="ARBA" id="ARBA00022777"/>
    </source>
</evidence>
<feature type="transmembrane region" description="Helical" evidence="13">
    <location>
        <begin position="154"/>
        <end position="178"/>
    </location>
</feature>
<dbReference type="InterPro" id="IPR004358">
    <property type="entry name" value="Sig_transdc_His_kin-like_C"/>
</dbReference>
<dbReference type="InterPro" id="IPR001734">
    <property type="entry name" value="Na/solute_symporter"/>
</dbReference>
<dbReference type="EC" id="2.7.13.3" evidence="4"/>
<dbReference type="FunFam" id="1.20.1730.10:FF:000022">
    <property type="entry name" value="Sensor histidine kinase"/>
    <property type="match status" value="1"/>
</dbReference>
<sequence>MTLSGGLIALVALIYMAILFAIAFYGDRHQAPMPPRIRACIYSLSLAVYCTSWTFFGAVGQAAEQLWSFLPIYLGPILLLLFAPHVIQKMILISKQENITSIADFIAARYGKSQTLAVVVTLICLVGVLPYIALQLKGIVLGVNLLIGNNSETVPAGASDTALIVSIALALFTILFGTRNLDVTEHHRGMVLAIAFESLVKLLAFLAVGAFITFGLFNGFGDLFNQAYANPALSEYWVSTVNWPSMLVQTTVAMMAIVCLPRQFHVAVVENIEPRDFRLARWVFPLYLVLAAIFVIPIALAGQMLLPAGVSPDTFVISLPLAEAHPALAMLAFIGGASAATGMVIVASVALSTMVSNDMLLPWLLRRKETERPFEAFRHWMLSVRRISIIAILLLAYVSYRLLGSSASLATIGQIAFAALTQLAPAMVGALYWKQANRRGVFAGLTAGGLIWIYTLVLPLLGWPLEMFPGLVWMHSDPLGFDISALTLGVSLSLAGNFTLFFWVSILSQTRVAEHWQASRFIGQELTSPNSNRRLLAVQVEDLLSLASRFVGTERAEQSFQRFARRHGHEFSPRQQADGQWIAHTERLLAGVLGASSTRAVVKAALEGRDMQVEDVVRIVGEASEVLQFNRALLQGAIENITQGISVVDQSLRLVAWNHRYLEIFEYPEGMIYIGRPISDVIRYNAERGLCGPGDPDTHVAKRLYWMRQGRAHTSERVFPNGRAVELIGNPMPGGGFVMSFSDITAFRETEQALKDANEGLEQRVSERTQELSQLNKALIEAKSTAETANQSKTRFLAAVSHDLMQPLNAARLFSAALSHQQEALPSEAQQLVRHLDSALRSAEDLITDLLDISRLENRRITPDRNPFALSSLFDTLGAEFTALAREQGIDFRVRGSRLRVDSDIRLLRRVLQNFLTNAFRYANGQVLLGVRRRGKTLCLEVWDRGPGIPEDKLRVIFEEFKRLDSHQTRAEKGLGLGLAIADGLCRVLEHPLEVRSWVGKGSVFSVTVPIAEGILTQVQPRSPSETMPTQLSGAQVLCIDNEDSILIGMQSLLSRWGCQVWTARNRDECEHLLANDVQPQLVLVDYHLNAGDTGPSLMAWLRTRLGQPVPGVVISADGRQELIAQVHAAGLDFLPKPVKPAALRALMSRHLPLK</sequence>